<dbReference type="GO" id="GO:0003677">
    <property type="term" value="F:DNA binding"/>
    <property type="evidence" value="ECO:0007669"/>
    <property type="project" value="InterPro"/>
</dbReference>
<evidence type="ECO:0000256" key="3">
    <source>
        <dbReference type="SAM" id="MobiDB-lite"/>
    </source>
</evidence>
<feature type="compositionally biased region" description="Acidic residues" evidence="3">
    <location>
        <begin position="105"/>
        <end position="124"/>
    </location>
</feature>
<dbReference type="PANTHER" id="PTHR10416:SF0">
    <property type="entry name" value="DNA POLYMERASE DELTA SUBUNIT 2"/>
    <property type="match status" value="1"/>
</dbReference>
<evidence type="ECO:0000313" key="5">
    <source>
        <dbReference type="EMBL" id="KZZ95665.1"/>
    </source>
</evidence>
<sequence length="124" mass="14095">MEALLRLRITAPTAPDTLFCYPFQDKDPFTLETSPHVFFIGNQSATRSRTIEQRIADEDNDMDIDEYTSIKVKLIALSKFSEKGELLLLDTETLETEIVKFDIQEPSEETAVDEEGDDEEMADA</sequence>
<proteinExistence type="inferred from homology"/>
<organism evidence="5 6">
    <name type="scientific">Ascosphaera apis ARSEF 7405</name>
    <dbReference type="NCBI Taxonomy" id="392613"/>
    <lineage>
        <taxon>Eukaryota</taxon>
        <taxon>Fungi</taxon>
        <taxon>Dikarya</taxon>
        <taxon>Ascomycota</taxon>
        <taxon>Pezizomycotina</taxon>
        <taxon>Eurotiomycetes</taxon>
        <taxon>Eurotiomycetidae</taxon>
        <taxon>Onygenales</taxon>
        <taxon>Ascosphaeraceae</taxon>
        <taxon>Ascosphaera</taxon>
    </lineage>
</organism>
<protein>
    <submittedName>
        <fullName evidence="5">DNA polymerase alpha subunit B family protein</fullName>
    </submittedName>
</protein>
<dbReference type="OrthoDB" id="3763at2759"/>
<name>A0A168BS01_9EURO</name>
<accession>A0A168BS01</accession>
<dbReference type="Proteomes" id="UP000242877">
    <property type="component" value="Unassembled WGS sequence"/>
</dbReference>
<comment type="caution">
    <text evidence="5">The sequence shown here is derived from an EMBL/GenBank/DDBJ whole genome shotgun (WGS) entry which is preliminary data.</text>
</comment>
<reference evidence="5 6" key="1">
    <citation type="journal article" date="2016" name="Genome Biol. Evol.">
        <title>Divergent and convergent evolution of fungal pathogenicity.</title>
        <authorList>
            <person name="Shang Y."/>
            <person name="Xiao G."/>
            <person name="Zheng P."/>
            <person name="Cen K."/>
            <person name="Zhan S."/>
            <person name="Wang C."/>
        </authorList>
    </citation>
    <scope>NUCLEOTIDE SEQUENCE [LARGE SCALE GENOMIC DNA]</scope>
    <source>
        <strain evidence="5 6">ARSEF 7405</strain>
    </source>
</reference>
<dbReference type="GO" id="GO:0043625">
    <property type="term" value="C:delta DNA polymerase complex"/>
    <property type="evidence" value="ECO:0007669"/>
    <property type="project" value="TreeGrafter"/>
</dbReference>
<dbReference type="InterPro" id="IPR007185">
    <property type="entry name" value="DNA_pol_a/d/e_bsu"/>
</dbReference>
<evidence type="ECO:0000256" key="1">
    <source>
        <dbReference type="ARBA" id="ARBA00006035"/>
    </source>
</evidence>
<feature type="domain" description="DNA polymerase alpha/delta/epsilon subunit B" evidence="4">
    <location>
        <begin position="1"/>
        <end position="44"/>
    </location>
</feature>
<feature type="region of interest" description="Disordered" evidence="3">
    <location>
        <begin position="104"/>
        <end position="124"/>
    </location>
</feature>
<dbReference type="EMBL" id="AZGZ01000004">
    <property type="protein sequence ID" value="KZZ95665.1"/>
    <property type="molecule type" value="Genomic_DNA"/>
</dbReference>
<dbReference type="PANTHER" id="PTHR10416">
    <property type="entry name" value="DNA POLYMERASE DELTA SUBUNIT 2"/>
    <property type="match status" value="1"/>
</dbReference>
<evidence type="ECO:0000259" key="4">
    <source>
        <dbReference type="Pfam" id="PF04042"/>
    </source>
</evidence>
<dbReference type="VEuPathDB" id="FungiDB:AAP_01341"/>
<dbReference type="AlphaFoldDB" id="A0A168BS01"/>
<dbReference type="GO" id="GO:0006271">
    <property type="term" value="P:DNA strand elongation involved in DNA replication"/>
    <property type="evidence" value="ECO:0007669"/>
    <property type="project" value="TreeGrafter"/>
</dbReference>
<evidence type="ECO:0000313" key="6">
    <source>
        <dbReference type="Proteomes" id="UP000242877"/>
    </source>
</evidence>
<evidence type="ECO:0000256" key="2">
    <source>
        <dbReference type="ARBA" id="ARBA00022705"/>
    </source>
</evidence>
<keyword evidence="2" id="KW-0235">DNA replication</keyword>
<dbReference type="InterPro" id="IPR024826">
    <property type="entry name" value="DNA_pol_delta/II_ssu"/>
</dbReference>
<keyword evidence="6" id="KW-1185">Reference proteome</keyword>
<dbReference type="Pfam" id="PF04042">
    <property type="entry name" value="DNA_pol_E_B"/>
    <property type="match status" value="1"/>
</dbReference>
<gene>
    <name evidence="5" type="ORF">AAP_01341</name>
</gene>
<comment type="similarity">
    <text evidence="1">Belongs to the DNA polymerase delta/II small subunit family.</text>
</comment>
<dbReference type="Gene3D" id="3.60.21.50">
    <property type="match status" value="1"/>
</dbReference>